<keyword evidence="6" id="KW-1185">Reference proteome</keyword>
<dbReference type="Gene3D" id="2.30.29.30">
    <property type="entry name" value="Pleckstrin-homology domain (PH domain)/Phosphotyrosine-binding domain (PTB)"/>
    <property type="match status" value="1"/>
</dbReference>
<feature type="compositionally biased region" description="Acidic residues" evidence="3">
    <location>
        <begin position="64"/>
        <end position="79"/>
    </location>
</feature>
<feature type="compositionally biased region" description="Basic and acidic residues" evidence="3">
    <location>
        <begin position="80"/>
        <end position="102"/>
    </location>
</feature>
<name>A0ABR0K1W4_9PEZI</name>
<evidence type="ECO:0000313" key="6">
    <source>
        <dbReference type="Proteomes" id="UP001357485"/>
    </source>
</evidence>
<dbReference type="EMBL" id="JAVRRA010026560">
    <property type="protein sequence ID" value="KAK5083269.1"/>
    <property type="molecule type" value="Genomic_DNA"/>
</dbReference>
<evidence type="ECO:0000256" key="3">
    <source>
        <dbReference type="SAM" id="MobiDB-lite"/>
    </source>
</evidence>
<protein>
    <recommendedName>
        <fullName evidence="4">RanBD1 domain-containing protein</fullName>
    </recommendedName>
</protein>
<sequence>MSTFGNVGGSGFGSGASGFSKIGGGFGGGFGSFAGGNLSSFASKTGSGILGISDKPAKAFGAAPEEDDEEGSGDEEDDGEIKSPRGEEEKKDKRFFEQKVDTGEEDEITEFTCRAKIYNFGKTSGEKKEWKERGLGNLKLNVTYPVNGDNEERPKLKARFVLRAEGSQRVALNSPILKELKIGNPQGGPPVGGYVYFTGSVDDKPQLELLQLK</sequence>
<dbReference type="PANTHER" id="PTHR23138">
    <property type="entry name" value="RAN BINDING PROTEIN"/>
    <property type="match status" value="1"/>
</dbReference>
<dbReference type="Proteomes" id="UP001357485">
    <property type="component" value="Unassembled WGS sequence"/>
</dbReference>
<comment type="caution">
    <text evidence="5">The sequence shown here is derived from an EMBL/GenBank/DDBJ whole genome shotgun (WGS) entry which is preliminary data.</text>
</comment>
<accession>A0ABR0K1W4</accession>
<dbReference type="PANTHER" id="PTHR23138:SF142">
    <property type="entry name" value="RAN-BINDING PROTEIN 3B-RELATED"/>
    <property type="match status" value="1"/>
</dbReference>
<dbReference type="PROSITE" id="PS50196">
    <property type="entry name" value="RANBD1"/>
    <property type="match status" value="1"/>
</dbReference>
<dbReference type="Pfam" id="PF00638">
    <property type="entry name" value="Ran_BP1"/>
    <property type="match status" value="1"/>
</dbReference>
<evidence type="ECO:0000256" key="2">
    <source>
        <dbReference type="ARBA" id="ARBA00023242"/>
    </source>
</evidence>
<gene>
    <name evidence="5" type="ORF">LTR16_008298</name>
</gene>
<evidence type="ECO:0000256" key="1">
    <source>
        <dbReference type="ARBA" id="ARBA00004123"/>
    </source>
</evidence>
<comment type="subcellular location">
    <subcellularLocation>
        <location evidence="1">Nucleus</location>
    </subcellularLocation>
</comment>
<dbReference type="InterPro" id="IPR000156">
    <property type="entry name" value="Ran_bind_dom"/>
</dbReference>
<dbReference type="InterPro" id="IPR011993">
    <property type="entry name" value="PH-like_dom_sf"/>
</dbReference>
<reference evidence="5 6" key="1">
    <citation type="submission" date="2023-08" db="EMBL/GenBank/DDBJ databases">
        <title>Black Yeasts Isolated from many extreme environments.</title>
        <authorList>
            <person name="Coleine C."/>
            <person name="Stajich J.E."/>
            <person name="Selbmann L."/>
        </authorList>
    </citation>
    <scope>NUCLEOTIDE SEQUENCE [LARGE SCALE GENOMIC DNA]</scope>
    <source>
        <strain evidence="5 6">CCFEE 536</strain>
    </source>
</reference>
<dbReference type="SMART" id="SM00160">
    <property type="entry name" value="RanBD"/>
    <property type="match status" value="1"/>
</dbReference>
<feature type="region of interest" description="Disordered" evidence="3">
    <location>
        <begin position="53"/>
        <end position="103"/>
    </location>
</feature>
<evidence type="ECO:0000313" key="5">
    <source>
        <dbReference type="EMBL" id="KAK5083269.1"/>
    </source>
</evidence>
<feature type="domain" description="RanBD1" evidence="4">
    <location>
        <begin position="99"/>
        <end position="213"/>
    </location>
</feature>
<evidence type="ECO:0000259" key="4">
    <source>
        <dbReference type="PROSITE" id="PS50196"/>
    </source>
</evidence>
<organism evidence="5 6">
    <name type="scientific">Cryomyces antarcticus</name>
    <dbReference type="NCBI Taxonomy" id="329879"/>
    <lineage>
        <taxon>Eukaryota</taxon>
        <taxon>Fungi</taxon>
        <taxon>Dikarya</taxon>
        <taxon>Ascomycota</taxon>
        <taxon>Pezizomycotina</taxon>
        <taxon>Dothideomycetes</taxon>
        <taxon>Dothideomycetes incertae sedis</taxon>
        <taxon>Cryomyces</taxon>
    </lineage>
</organism>
<dbReference type="InterPro" id="IPR045255">
    <property type="entry name" value="RanBP1-like"/>
</dbReference>
<keyword evidence="2" id="KW-0539">Nucleus</keyword>
<proteinExistence type="predicted"/>
<feature type="non-terminal residue" evidence="5">
    <location>
        <position position="213"/>
    </location>
</feature>
<dbReference type="SUPFAM" id="SSF50729">
    <property type="entry name" value="PH domain-like"/>
    <property type="match status" value="1"/>
</dbReference>